<protein>
    <submittedName>
        <fullName evidence="2">Uncharacterized protein</fullName>
    </submittedName>
</protein>
<evidence type="ECO:0000313" key="2">
    <source>
        <dbReference type="EMBL" id="GAA1658240.1"/>
    </source>
</evidence>
<keyword evidence="1" id="KW-0732">Signal</keyword>
<gene>
    <name evidence="2" type="ORF">GCM10009765_04610</name>
</gene>
<evidence type="ECO:0000256" key="1">
    <source>
        <dbReference type="SAM" id="SignalP"/>
    </source>
</evidence>
<name>A0ABN2FSG8_9ACTN</name>
<accession>A0ABN2FSG8</accession>
<organism evidence="2 3">
    <name type="scientific">Fodinicola feengrottensis</name>
    <dbReference type="NCBI Taxonomy" id="435914"/>
    <lineage>
        <taxon>Bacteria</taxon>
        <taxon>Bacillati</taxon>
        <taxon>Actinomycetota</taxon>
        <taxon>Actinomycetes</taxon>
        <taxon>Mycobacteriales</taxon>
        <taxon>Fodinicola</taxon>
    </lineage>
</organism>
<evidence type="ECO:0000313" key="3">
    <source>
        <dbReference type="Proteomes" id="UP001500618"/>
    </source>
</evidence>
<dbReference type="EMBL" id="BAAANY010000001">
    <property type="protein sequence ID" value="GAA1658240.1"/>
    <property type="molecule type" value="Genomic_DNA"/>
</dbReference>
<reference evidence="2 3" key="1">
    <citation type="journal article" date="2019" name="Int. J. Syst. Evol. Microbiol.">
        <title>The Global Catalogue of Microorganisms (GCM) 10K type strain sequencing project: providing services to taxonomists for standard genome sequencing and annotation.</title>
        <authorList>
            <consortium name="The Broad Institute Genomics Platform"/>
            <consortium name="The Broad Institute Genome Sequencing Center for Infectious Disease"/>
            <person name="Wu L."/>
            <person name="Ma J."/>
        </authorList>
    </citation>
    <scope>NUCLEOTIDE SEQUENCE [LARGE SCALE GENOMIC DNA]</scope>
    <source>
        <strain evidence="2 3">JCM 14718</strain>
    </source>
</reference>
<sequence>MVAAVIAGATAGGAPAIATAAPPPVQPARTVILPTGEKVALTWVNGHVRVGRLAGQPASALTVVTVGADVYAIPAEAVGHLATGLDRELFDVTRLAALPADRIPVTVPQGGQAVPGVTITSRNGTVTKGYLDAAGARVFGDTLGKNASPVRMALDAPTAGTVQPNYAMVTLTVRYTPPAGVTSLGTLAMITNTDDNRKYTNFVGIGSENYIKVSLPKGHYTIIVNTIAKSVDGKATDSYFATSTDNAVTGDGQTVALDGGRATATPSFTTPRPSSVLDAGADLIPARATDGIANGFGVLDGPNDHVFVQPTSAPRHGILEFDAYERRSATEPDGTPATYHLTADWSAGIPADLHRTVQPNQLARVSDRIFGGDASGQRAFGRGPVYPDLRGETSSDTVPNTPSLVDYLYGPPNVRWDAAAYQGAASGAEGMETVPQAYQPGRSYPVDWMHGLATAGFFGGKPFPRPYCVACRTADKLALSTFVMDSNPDHSGWVGGANPGFERLQVFQDGTSIVDTTDKDDLTVPLPADSHTYRIEDTVDRAAMGFSTSTKISSVYTFSSSATSGAAVPTGWNCAASATEACTILPLLTMNVPLPVSQAGTLPAGTSTFVVTAGHVTAATKSAITGLTFATSVDGGAYVPATVTGLGNGRYRVTLRSAATGHPVSVRVTAQDAAGGSLSTTTENAYTVTGS</sequence>
<feature type="signal peptide" evidence="1">
    <location>
        <begin position="1"/>
        <end position="20"/>
    </location>
</feature>
<dbReference type="Proteomes" id="UP001500618">
    <property type="component" value="Unassembled WGS sequence"/>
</dbReference>
<proteinExistence type="predicted"/>
<comment type="caution">
    <text evidence="2">The sequence shown here is derived from an EMBL/GenBank/DDBJ whole genome shotgun (WGS) entry which is preliminary data.</text>
</comment>
<feature type="chain" id="PRO_5045941711" evidence="1">
    <location>
        <begin position="21"/>
        <end position="691"/>
    </location>
</feature>
<keyword evidence="3" id="KW-1185">Reference proteome</keyword>